<evidence type="ECO:0000256" key="1">
    <source>
        <dbReference type="SAM" id="Phobius"/>
    </source>
</evidence>
<keyword evidence="1" id="KW-1133">Transmembrane helix</keyword>
<organism evidence="2 3">
    <name type="scientific">Dreissena polymorpha</name>
    <name type="common">Zebra mussel</name>
    <name type="synonym">Mytilus polymorpha</name>
    <dbReference type="NCBI Taxonomy" id="45954"/>
    <lineage>
        <taxon>Eukaryota</taxon>
        <taxon>Metazoa</taxon>
        <taxon>Spiralia</taxon>
        <taxon>Lophotrochozoa</taxon>
        <taxon>Mollusca</taxon>
        <taxon>Bivalvia</taxon>
        <taxon>Autobranchia</taxon>
        <taxon>Heteroconchia</taxon>
        <taxon>Euheterodonta</taxon>
        <taxon>Imparidentia</taxon>
        <taxon>Neoheterodontei</taxon>
        <taxon>Myida</taxon>
        <taxon>Dreissenoidea</taxon>
        <taxon>Dreissenidae</taxon>
        <taxon>Dreissena</taxon>
    </lineage>
</organism>
<feature type="transmembrane region" description="Helical" evidence="1">
    <location>
        <begin position="6"/>
        <end position="26"/>
    </location>
</feature>
<name>A0A9D4LEI6_DREPO</name>
<reference evidence="2" key="1">
    <citation type="journal article" date="2019" name="bioRxiv">
        <title>The Genome of the Zebra Mussel, Dreissena polymorpha: A Resource for Invasive Species Research.</title>
        <authorList>
            <person name="McCartney M.A."/>
            <person name="Auch B."/>
            <person name="Kono T."/>
            <person name="Mallez S."/>
            <person name="Zhang Y."/>
            <person name="Obille A."/>
            <person name="Becker A."/>
            <person name="Abrahante J.E."/>
            <person name="Garbe J."/>
            <person name="Badalamenti J.P."/>
            <person name="Herman A."/>
            <person name="Mangelson H."/>
            <person name="Liachko I."/>
            <person name="Sullivan S."/>
            <person name="Sone E.D."/>
            <person name="Koren S."/>
            <person name="Silverstein K.A.T."/>
            <person name="Beckman K.B."/>
            <person name="Gohl D.M."/>
        </authorList>
    </citation>
    <scope>NUCLEOTIDE SEQUENCE</scope>
    <source>
        <strain evidence="2">Duluth1</strain>
        <tissue evidence="2">Whole animal</tissue>
    </source>
</reference>
<proteinExistence type="predicted"/>
<keyword evidence="3" id="KW-1185">Reference proteome</keyword>
<dbReference type="Proteomes" id="UP000828390">
    <property type="component" value="Unassembled WGS sequence"/>
</dbReference>
<keyword evidence="1" id="KW-0812">Transmembrane</keyword>
<keyword evidence="1" id="KW-0472">Membrane</keyword>
<evidence type="ECO:0000313" key="2">
    <source>
        <dbReference type="EMBL" id="KAH3856626.1"/>
    </source>
</evidence>
<evidence type="ECO:0000313" key="3">
    <source>
        <dbReference type="Proteomes" id="UP000828390"/>
    </source>
</evidence>
<comment type="caution">
    <text evidence="2">The sequence shown here is derived from an EMBL/GenBank/DDBJ whole genome shotgun (WGS) entry which is preliminary data.</text>
</comment>
<sequence>MYTIDVIIHLSFWLYHSAFIQALIWFSPKLYIQDIIPTTLPIKESQLQQIRYFISTFQNMDTHDMSIFTYMMSSGEIQLDTMVFLNDYLDIPVLHKQMYDHLSSVNHTQNIFLCKAFVGTYGFEYLQSKKAFRFLIQSTSLPRKFGKHMSIATFYHTGNKQLHDRIHQFITTICSGKTQINPDFLCQILSTIQLLRR</sequence>
<dbReference type="AlphaFoldDB" id="A0A9D4LEI6"/>
<dbReference type="EMBL" id="JAIWYP010000003">
    <property type="protein sequence ID" value="KAH3856626.1"/>
    <property type="molecule type" value="Genomic_DNA"/>
</dbReference>
<accession>A0A9D4LEI6</accession>
<protein>
    <submittedName>
        <fullName evidence="2">Uncharacterized protein</fullName>
    </submittedName>
</protein>
<gene>
    <name evidence="2" type="ORF">DPMN_099218</name>
</gene>
<reference evidence="2" key="2">
    <citation type="submission" date="2020-11" db="EMBL/GenBank/DDBJ databases">
        <authorList>
            <person name="McCartney M.A."/>
            <person name="Auch B."/>
            <person name="Kono T."/>
            <person name="Mallez S."/>
            <person name="Becker A."/>
            <person name="Gohl D.M."/>
            <person name="Silverstein K.A.T."/>
            <person name="Koren S."/>
            <person name="Bechman K.B."/>
            <person name="Herman A."/>
            <person name="Abrahante J.E."/>
            <person name="Garbe J."/>
        </authorList>
    </citation>
    <scope>NUCLEOTIDE SEQUENCE</scope>
    <source>
        <strain evidence="2">Duluth1</strain>
        <tissue evidence="2">Whole animal</tissue>
    </source>
</reference>